<sequence length="213" mass="22718">MFAVEYCGYDKLVQRFIIEKRSMDPDFEPETEESESGTSIVKNVVIDDEMFCHVEFVAVRGSVRPTEEGEARKWGRAFTVDDAAATRRCGEVAKTAPAVEDELSRALLGEEANCSGVMGGESATDVKEEDPVATATPPPVAETPTIPSPPTEAVAVADDFSAIVSPPHKLAVAIRSHALMTEKIVAHPQLTSTATPVVGDIAAAPNCGRYGKD</sequence>
<comment type="caution">
    <text evidence="2">The sequence shown here is derived from an EMBL/GenBank/DDBJ whole genome shotgun (WGS) entry which is preliminary data.</text>
</comment>
<evidence type="ECO:0000313" key="2">
    <source>
        <dbReference type="EMBL" id="CAI0584001.1"/>
    </source>
</evidence>
<dbReference type="EMBL" id="CAMGYJ010000011">
    <property type="protein sequence ID" value="CAI0584001.1"/>
    <property type="molecule type" value="Genomic_DNA"/>
</dbReference>
<feature type="compositionally biased region" description="Pro residues" evidence="1">
    <location>
        <begin position="136"/>
        <end position="150"/>
    </location>
</feature>
<reference evidence="2" key="1">
    <citation type="submission" date="2022-08" db="EMBL/GenBank/DDBJ databases">
        <authorList>
            <person name="Gutierrez-Valencia J."/>
        </authorList>
    </citation>
    <scope>NUCLEOTIDE SEQUENCE</scope>
</reference>
<accession>A0AAV0RVF3</accession>
<evidence type="ECO:0000313" key="3">
    <source>
        <dbReference type="Proteomes" id="UP001154282"/>
    </source>
</evidence>
<dbReference type="Proteomes" id="UP001154282">
    <property type="component" value="Unassembled WGS sequence"/>
</dbReference>
<name>A0AAV0RVF3_9ROSI</name>
<evidence type="ECO:0000256" key="1">
    <source>
        <dbReference type="SAM" id="MobiDB-lite"/>
    </source>
</evidence>
<organism evidence="2 3">
    <name type="scientific">Linum tenue</name>
    <dbReference type="NCBI Taxonomy" id="586396"/>
    <lineage>
        <taxon>Eukaryota</taxon>
        <taxon>Viridiplantae</taxon>
        <taxon>Streptophyta</taxon>
        <taxon>Embryophyta</taxon>
        <taxon>Tracheophyta</taxon>
        <taxon>Spermatophyta</taxon>
        <taxon>Magnoliopsida</taxon>
        <taxon>eudicotyledons</taxon>
        <taxon>Gunneridae</taxon>
        <taxon>Pentapetalae</taxon>
        <taxon>rosids</taxon>
        <taxon>fabids</taxon>
        <taxon>Malpighiales</taxon>
        <taxon>Linaceae</taxon>
        <taxon>Linum</taxon>
    </lineage>
</organism>
<feature type="region of interest" description="Disordered" evidence="1">
    <location>
        <begin position="120"/>
        <end position="151"/>
    </location>
</feature>
<proteinExistence type="predicted"/>
<keyword evidence="3" id="KW-1185">Reference proteome</keyword>
<dbReference type="AlphaFoldDB" id="A0AAV0RVF3"/>
<protein>
    <submittedName>
        <fullName evidence="2">Uncharacterized protein</fullName>
    </submittedName>
</protein>
<gene>
    <name evidence="2" type="ORF">LITE_LOCUS50154</name>
</gene>